<dbReference type="PRINTS" id="PR00455">
    <property type="entry name" value="HTHTETR"/>
</dbReference>
<evidence type="ECO:0000256" key="1">
    <source>
        <dbReference type="ARBA" id="ARBA00023125"/>
    </source>
</evidence>
<dbReference type="Pfam" id="PF00440">
    <property type="entry name" value="TetR_N"/>
    <property type="match status" value="1"/>
</dbReference>
<name>A0A229UHL7_9BACL</name>
<organism evidence="4 5">
    <name type="scientific">Paenibacillus rigui</name>
    <dbReference type="NCBI Taxonomy" id="554312"/>
    <lineage>
        <taxon>Bacteria</taxon>
        <taxon>Bacillati</taxon>
        <taxon>Bacillota</taxon>
        <taxon>Bacilli</taxon>
        <taxon>Bacillales</taxon>
        <taxon>Paenibacillaceae</taxon>
        <taxon>Paenibacillus</taxon>
    </lineage>
</organism>
<dbReference type="AlphaFoldDB" id="A0A229UHL7"/>
<dbReference type="PANTHER" id="PTHR43479:SF11">
    <property type="entry name" value="ACREF_ENVCD OPERON REPRESSOR-RELATED"/>
    <property type="match status" value="1"/>
</dbReference>
<reference evidence="4 5" key="1">
    <citation type="submission" date="2017-07" db="EMBL/GenBank/DDBJ databases">
        <title>Genome sequencing and assembly of Paenibacillus rigui.</title>
        <authorList>
            <person name="Mayilraj S."/>
        </authorList>
    </citation>
    <scope>NUCLEOTIDE SEQUENCE [LARGE SCALE GENOMIC DNA]</scope>
    <source>
        <strain evidence="4 5">JCM 16352</strain>
    </source>
</reference>
<evidence type="ECO:0000256" key="2">
    <source>
        <dbReference type="PROSITE-ProRule" id="PRU00335"/>
    </source>
</evidence>
<dbReference type="Gene3D" id="1.10.10.60">
    <property type="entry name" value="Homeodomain-like"/>
    <property type="match status" value="1"/>
</dbReference>
<dbReference type="Gene3D" id="1.10.357.10">
    <property type="entry name" value="Tetracycline Repressor, domain 2"/>
    <property type="match status" value="1"/>
</dbReference>
<evidence type="ECO:0000313" key="5">
    <source>
        <dbReference type="Proteomes" id="UP000215509"/>
    </source>
</evidence>
<dbReference type="PANTHER" id="PTHR43479">
    <property type="entry name" value="ACREF/ENVCD OPERON REPRESSOR-RELATED"/>
    <property type="match status" value="1"/>
</dbReference>
<keyword evidence="1 2" id="KW-0238">DNA-binding</keyword>
<proteinExistence type="predicted"/>
<gene>
    <name evidence="4" type="ORF">CF651_29420</name>
</gene>
<dbReference type="InterPro" id="IPR001647">
    <property type="entry name" value="HTH_TetR"/>
</dbReference>
<dbReference type="GO" id="GO:0003677">
    <property type="term" value="F:DNA binding"/>
    <property type="evidence" value="ECO:0007669"/>
    <property type="project" value="UniProtKB-UniRule"/>
</dbReference>
<accession>A0A229UHL7</accession>
<dbReference type="OrthoDB" id="9780939at2"/>
<protein>
    <submittedName>
        <fullName evidence="4">TetR family transcriptional regulator</fullName>
    </submittedName>
</protein>
<dbReference type="EMBL" id="NMQW01000057">
    <property type="protein sequence ID" value="OXM82785.1"/>
    <property type="molecule type" value="Genomic_DNA"/>
</dbReference>
<dbReference type="SUPFAM" id="SSF46689">
    <property type="entry name" value="Homeodomain-like"/>
    <property type="match status" value="1"/>
</dbReference>
<dbReference type="Proteomes" id="UP000215509">
    <property type="component" value="Unassembled WGS sequence"/>
</dbReference>
<dbReference type="SUPFAM" id="SSF48498">
    <property type="entry name" value="Tetracyclin repressor-like, C-terminal domain"/>
    <property type="match status" value="1"/>
</dbReference>
<dbReference type="PROSITE" id="PS50977">
    <property type="entry name" value="HTH_TETR_2"/>
    <property type="match status" value="1"/>
</dbReference>
<comment type="caution">
    <text evidence="4">The sequence shown here is derived from an EMBL/GenBank/DDBJ whole genome shotgun (WGS) entry which is preliminary data.</text>
</comment>
<dbReference type="InterPro" id="IPR050624">
    <property type="entry name" value="HTH-type_Tx_Regulator"/>
</dbReference>
<evidence type="ECO:0000259" key="3">
    <source>
        <dbReference type="PROSITE" id="PS50977"/>
    </source>
</evidence>
<sequence length="207" mass="24562">MFEKFNSLKPEKQERIINAAITEFANKGYSNAATDEIVKQANISKGALFHYFTNKKELFLFLYDYTLNTIMNNFFGEICFDEKDILVRIRQAVYLECMLVSRYPMMFDFVKTVYFENSDMVKEEMQKRNAKILTDSYNKLLSDFDKSKFKEEININQAVQVIMWTVEGILAKEKEKLKLRSSSEINLEEIMLQVDDFLELLRNSFYR</sequence>
<dbReference type="RefSeq" id="WP_094018427.1">
    <property type="nucleotide sequence ID" value="NZ_NMQW01000057.1"/>
</dbReference>
<keyword evidence="5" id="KW-1185">Reference proteome</keyword>
<dbReference type="InterPro" id="IPR036271">
    <property type="entry name" value="Tet_transcr_reg_TetR-rel_C_sf"/>
</dbReference>
<feature type="domain" description="HTH tetR-type" evidence="3">
    <location>
        <begin position="10"/>
        <end position="70"/>
    </location>
</feature>
<evidence type="ECO:0000313" key="4">
    <source>
        <dbReference type="EMBL" id="OXM82785.1"/>
    </source>
</evidence>
<dbReference type="InterPro" id="IPR009057">
    <property type="entry name" value="Homeodomain-like_sf"/>
</dbReference>
<feature type="DNA-binding region" description="H-T-H motif" evidence="2">
    <location>
        <begin position="33"/>
        <end position="52"/>
    </location>
</feature>